<dbReference type="Gene3D" id="3.30.200.260">
    <property type="match status" value="1"/>
</dbReference>
<keyword evidence="6 7" id="KW-0411">Iron-sulfur</keyword>
<reference evidence="10 11" key="1">
    <citation type="submission" date="2016-04" db="EMBL/GenBank/DDBJ databases">
        <title>Complete genome sequence of Thermococcus pacificus type strain P4.</title>
        <authorList>
            <person name="Oger P.M."/>
        </authorList>
    </citation>
    <scope>NUCLEOTIDE SEQUENCE [LARGE SCALE GENOMIC DNA]</scope>
    <source>
        <strain evidence="10 11">P-4</strain>
    </source>
</reference>
<dbReference type="GO" id="GO:0003899">
    <property type="term" value="F:DNA-directed RNA polymerase activity"/>
    <property type="evidence" value="ECO:0007669"/>
    <property type="project" value="InterPro"/>
</dbReference>
<keyword evidence="3 7" id="KW-0235">DNA replication</keyword>
<dbReference type="GO" id="GO:0046872">
    <property type="term" value="F:metal ion binding"/>
    <property type="evidence" value="ECO:0007669"/>
    <property type="project" value="UniProtKB-KW"/>
</dbReference>
<evidence type="ECO:0000256" key="6">
    <source>
        <dbReference type="ARBA" id="ARBA00023014"/>
    </source>
</evidence>
<dbReference type="GeneID" id="33315152"/>
<sequence>MLDPFGAEARRLVKEEFGGITELLMVIPSYVGLETALERVRWVDSGKIPEEVLELDGIRDLLTFYALLGALAFSPYGLEMELVREANLRIYSARIERARTLEGTSLPLETVRGDEIPERDRIILERTHHTELSQEERRKLRLEYRLSLSKFLELWDGSLKEVYVRNGYAYLTWNQSVELWRRSFERSFERAVNLLYEVRDELPAYYLQLYERLGEIAREHFKERLEKLGRAEAQPLRFDLFPPCVKIALGGVPSGLRNYAITVLLTSFLSYARLCPNPPRRDVRVRDCVQSLDVIEKEILPVIIEAGNRCSPPLFEDQPHEIKNIWYHLGFGLTDKPTLEDSGNSPWYFPPNCSKIRANAPELCKPDRDCRNIKNPLTYYLRKLYFENKKSKPQETSKENTGEAAGAGVRDNE</sequence>
<feature type="domain" description="DNA primase large subunit C-terminal" evidence="9">
    <location>
        <begin position="236"/>
        <end position="371"/>
    </location>
</feature>
<evidence type="ECO:0000313" key="10">
    <source>
        <dbReference type="EMBL" id="ASJ06322.1"/>
    </source>
</evidence>
<evidence type="ECO:0000256" key="8">
    <source>
        <dbReference type="SAM" id="MobiDB-lite"/>
    </source>
</evidence>
<evidence type="ECO:0000313" key="11">
    <source>
        <dbReference type="Proteomes" id="UP000197418"/>
    </source>
</evidence>
<gene>
    <name evidence="7" type="primary">priL</name>
    <name evidence="10" type="ORF">A3L08_02730</name>
</gene>
<dbReference type="HAMAP" id="MF_00701">
    <property type="entry name" value="DNA_primase_lrg_arc"/>
    <property type="match status" value="1"/>
</dbReference>
<feature type="binding site" evidence="7">
    <location>
        <position position="364"/>
    </location>
    <ligand>
        <name>[4Fe-4S] cluster</name>
        <dbReference type="ChEBI" id="CHEBI:49883"/>
    </ligand>
</feature>
<dbReference type="RefSeq" id="WP_088853584.1">
    <property type="nucleotide sequence ID" value="NZ_CP015102.1"/>
</dbReference>
<comment type="similarity">
    <text evidence="7">Belongs to the eukaryotic-type primase large subunit family.</text>
</comment>
<dbReference type="KEGG" id="tpaf:A3L08_02730"/>
<name>A0A218P6B2_9EURY</name>
<dbReference type="NCBIfam" id="NF003051">
    <property type="entry name" value="PRK03968.1"/>
    <property type="match status" value="1"/>
</dbReference>
<evidence type="ECO:0000256" key="4">
    <source>
        <dbReference type="ARBA" id="ARBA00022723"/>
    </source>
</evidence>
<organism evidence="10 11">
    <name type="scientific">Thermococcus pacificus</name>
    <dbReference type="NCBI Taxonomy" id="71998"/>
    <lineage>
        <taxon>Archaea</taxon>
        <taxon>Methanobacteriati</taxon>
        <taxon>Methanobacteriota</taxon>
        <taxon>Thermococci</taxon>
        <taxon>Thermococcales</taxon>
        <taxon>Thermococcaceae</taxon>
        <taxon>Thermococcus</taxon>
    </lineage>
</organism>
<accession>A0A218P6B2</accession>
<dbReference type="Proteomes" id="UP000197418">
    <property type="component" value="Chromosome"/>
</dbReference>
<feature type="binding site" evidence="7">
    <location>
        <position position="353"/>
    </location>
    <ligand>
        <name>[4Fe-4S] cluster</name>
        <dbReference type="ChEBI" id="CHEBI:49883"/>
    </ligand>
</feature>
<evidence type="ECO:0000256" key="2">
    <source>
        <dbReference type="ARBA" id="ARBA00022515"/>
    </source>
</evidence>
<keyword evidence="2 7" id="KW-0639">Primosome</keyword>
<evidence type="ECO:0000256" key="3">
    <source>
        <dbReference type="ARBA" id="ARBA00022705"/>
    </source>
</evidence>
<dbReference type="Pfam" id="PF04104">
    <property type="entry name" value="DNA_primase_lrg"/>
    <property type="match status" value="1"/>
</dbReference>
<dbReference type="GO" id="GO:0006269">
    <property type="term" value="P:DNA replication, synthesis of primer"/>
    <property type="evidence" value="ECO:0007669"/>
    <property type="project" value="UniProtKB-UniRule"/>
</dbReference>
<dbReference type="OrthoDB" id="46081at2157"/>
<proteinExistence type="inferred from homology"/>
<evidence type="ECO:0000259" key="9">
    <source>
        <dbReference type="Pfam" id="PF04104"/>
    </source>
</evidence>
<keyword evidence="11" id="KW-1185">Reference proteome</keyword>
<dbReference type="InterPro" id="IPR023642">
    <property type="entry name" value="DNA_primase_lsu_PriL"/>
</dbReference>
<dbReference type="AlphaFoldDB" id="A0A218P6B2"/>
<keyword evidence="5 7" id="KW-0408">Iron</keyword>
<evidence type="ECO:0000256" key="7">
    <source>
        <dbReference type="HAMAP-Rule" id="MF_00701"/>
    </source>
</evidence>
<dbReference type="Pfam" id="PF26466">
    <property type="entry name" value="DNA_primase_lrg_N"/>
    <property type="match status" value="1"/>
</dbReference>
<dbReference type="Gene3D" id="1.20.930.50">
    <property type="match status" value="1"/>
</dbReference>
<feature type="compositionally biased region" description="Basic and acidic residues" evidence="8">
    <location>
        <begin position="391"/>
        <end position="401"/>
    </location>
</feature>
<dbReference type="GO" id="GO:0051539">
    <property type="term" value="F:4 iron, 4 sulfur cluster binding"/>
    <property type="evidence" value="ECO:0007669"/>
    <property type="project" value="UniProtKB-UniRule"/>
</dbReference>
<dbReference type="GO" id="GO:1990077">
    <property type="term" value="C:primosome complex"/>
    <property type="evidence" value="ECO:0007669"/>
    <property type="project" value="UniProtKB-KW"/>
</dbReference>
<dbReference type="CDD" id="cd06560">
    <property type="entry name" value="PriL"/>
    <property type="match status" value="1"/>
</dbReference>
<evidence type="ECO:0000256" key="1">
    <source>
        <dbReference type="ARBA" id="ARBA00022485"/>
    </source>
</evidence>
<comment type="function">
    <text evidence="7">Regulatory subunit of DNA primase, an RNA polymerase that catalyzes the synthesis of short RNA molecules used as primers for DNA polymerase during DNA replication. Stabilizes and modulates the activity of the small subunit, increasing the rate of DNA synthesis, and conferring RNA synthesis capability. The DNA polymerase activity may enable DNA primase to also catalyze primer extension after primer synthesis. May also play a role in DNA repair.</text>
</comment>
<dbReference type="SUPFAM" id="SSF140914">
    <property type="entry name" value="PriB N-terminal domain-like"/>
    <property type="match status" value="1"/>
</dbReference>
<comment type="cofactor">
    <cofactor evidence="7">
        <name>[4Fe-4S] cluster</name>
        <dbReference type="ChEBI" id="CHEBI:49883"/>
    </cofactor>
    <text evidence="7">Binds 1 [4Fe-4S] cluster.</text>
</comment>
<keyword evidence="4 7" id="KW-0479">Metal-binding</keyword>
<keyword evidence="1 7" id="KW-0004">4Fe-4S</keyword>
<dbReference type="InterPro" id="IPR058560">
    <property type="entry name" value="DNA_primase_C"/>
</dbReference>
<evidence type="ECO:0000256" key="5">
    <source>
        <dbReference type="ARBA" id="ARBA00023004"/>
    </source>
</evidence>
<comment type="subunit">
    <text evidence="7">Heterodimer of a small subunit (PriS) and a large subunit (PriL).</text>
</comment>
<feature type="binding site" evidence="7">
    <location>
        <position position="244"/>
    </location>
    <ligand>
        <name>[4Fe-4S] cluster</name>
        <dbReference type="ChEBI" id="CHEBI:49883"/>
    </ligand>
</feature>
<feature type="region of interest" description="Disordered" evidence="8">
    <location>
        <begin position="391"/>
        <end position="413"/>
    </location>
</feature>
<feature type="binding site" evidence="7">
    <location>
        <position position="370"/>
    </location>
    <ligand>
        <name>[4Fe-4S] cluster</name>
        <dbReference type="ChEBI" id="CHEBI:49883"/>
    </ligand>
</feature>
<dbReference type="EMBL" id="CP015102">
    <property type="protein sequence ID" value="ASJ06322.1"/>
    <property type="molecule type" value="Genomic_DNA"/>
</dbReference>
<protein>
    <recommendedName>
        <fullName evidence="7">DNA primase large subunit PriL</fullName>
    </recommendedName>
</protein>